<gene>
    <name evidence="3" type="ORF">C7M71_011315</name>
</gene>
<dbReference type="Gene3D" id="1.10.260.40">
    <property type="entry name" value="lambda repressor-like DNA-binding domains"/>
    <property type="match status" value="1"/>
</dbReference>
<evidence type="ECO:0000256" key="1">
    <source>
        <dbReference type="SAM" id="MobiDB-lite"/>
    </source>
</evidence>
<proteinExistence type="predicted"/>
<dbReference type="Proteomes" id="UP000249340">
    <property type="component" value="Chromosome"/>
</dbReference>
<dbReference type="InterPro" id="IPR010982">
    <property type="entry name" value="Lambda_DNA-bd_dom_sf"/>
</dbReference>
<feature type="domain" description="HTH cro/C1-type" evidence="2">
    <location>
        <begin position="22"/>
        <end position="57"/>
    </location>
</feature>
<dbReference type="OrthoDB" id="3863809at2"/>
<dbReference type="SUPFAM" id="SSF47413">
    <property type="entry name" value="lambda repressor-like DNA-binding domains"/>
    <property type="match status" value="1"/>
</dbReference>
<evidence type="ECO:0000259" key="2">
    <source>
        <dbReference type="PROSITE" id="PS50943"/>
    </source>
</evidence>
<name>A0A345SW33_9ACTN</name>
<dbReference type="AlphaFoldDB" id="A0A345SW33"/>
<keyword evidence="4" id="KW-1185">Reference proteome</keyword>
<dbReference type="RefSeq" id="WP_111492613.1">
    <property type="nucleotide sequence ID" value="NZ_CP031264.1"/>
</dbReference>
<feature type="compositionally biased region" description="Basic residues" evidence="1">
    <location>
        <begin position="298"/>
        <end position="318"/>
    </location>
</feature>
<evidence type="ECO:0000313" key="4">
    <source>
        <dbReference type="Proteomes" id="UP000249340"/>
    </source>
</evidence>
<dbReference type="SMART" id="SM00530">
    <property type="entry name" value="HTH_XRE"/>
    <property type="match status" value="1"/>
</dbReference>
<dbReference type="InterPro" id="IPR001387">
    <property type="entry name" value="Cro/C1-type_HTH"/>
</dbReference>
<reference evidence="4" key="1">
    <citation type="submission" date="2018-07" db="EMBL/GenBank/DDBJ databases">
        <title>Streptacidiphilus bronchialis DSM 106435 chromosome.</title>
        <authorList>
            <person name="Batra D."/>
            <person name="Gulvik C.A."/>
        </authorList>
    </citation>
    <scope>NUCLEOTIDE SEQUENCE [LARGE SCALE GENOMIC DNA]</scope>
    <source>
        <strain evidence="4">DSM 106435</strain>
    </source>
</reference>
<dbReference type="Pfam" id="PF19054">
    <property type="entry name" value="DUF5753"/>
    <property type="match status" value="1"/>
</dbReference>
<protein>
    <submittedName>
        <fullName evidence="3">XRE family transcriptional regulator</fullName>
    </submittedName>
</protein>
<dbReference type="InterPro" id="IPR043917">
    <property type="entry name" value="DUF5753"/>
</dbReference>
<organism evidence="3 4">
    <name type="scientific">Peterkaempfera bronchialis</name>
    <dbReference type="NCBI Taxonomy" id="2126346"/>
    <lineage>
        <taxon>Bacteria</taxon>
        <taxon>Bacillati</taxon>
        <taxon>Actinomycetota</taxon>
        <taxon>Actinomycetes</taxon>
        <taxon>Kitasatosporales</taxon>
        <taxon>Streptomycetaceae</taxon>
        <taxon>Peterkaempfera</taxon>
    </lineage>
</organism>
<dbReference type="Pfam" id="PF13560">
    <property type="entry name" value="HTH_31"/>
    <property type="match status" value="1"/>
</dbReference>
<dbReference type="EMBL" id="CP031264">
    <property type="protein sequence ID" value="AXI77938.1"/>
    <property type="molecule type" value="Genomic_DNA"/>
</dbReference>
<accession>A0A345SW33</accession>
<sequence length="318" mass="35958">MAKQRSAPGSTNSPAILFGAELRHAREAMSYSQGDLANLLHVDRSLVCRIEAGERVPQRHFVEGCDRALNTSGRIKRIWSQVDWYAEIEHPDWFQRYADMEAQAVAVRQFQLARISGLLQTEDYARAMFCGGLSEWDEARIDELVAARMSRQRRFLTGGAPLLIVVLDESAIRCHVGNPEVMRGQLDHLLTLAQRPNVVLQVAPFDRYDLRRPDASMTLLTLPDGHDWVYSESLDRGHFVDNPEVIADYARTYDLLRAGALSPRETVAFITSAREGYDHDAAGAPSGSVAQEQPQRDQRRRVHRGGPRIHRRRPRPGQ</sequence>
<dbReference type="GO" id="GO:0003677">
    <property type="term" value="F:DNA binding"/>
    <property type="evidence" value="ECO:0007669"/>
    <property type="project" value="InterPro"/>
</dbReference>
<dbReference type="PROSITE" id="PS50943">
    <property type="entry name" value="HTH_CROC1"/>
    <property type="match status" value="1"/>
</dbReference>
<evidence type="ECO:0000313" key="3">
    <source>
        <dbReference type="EMBL" id="AXI77938.1"/>
    </source>
</evidence>
<feature type="region of interest" description="Disordered" evidence="1">
    <location>
        <begin position="278"/>
        <end position="318"/>
    </location>
</feature>
<dbReference type="KEGG" id="stri:C7M71_011315"/>
<dbReference type="CDD" id="cd00093">
    <property type="entry name" value="HTH_XRE"/>
    <property type="match status" value="1"/>
</dbReference>